<dbReference type="InterPro" id="IPR008266">
    <property type="entry name" value="Tyr_kinase_AS"/>
</dbReference>
<evidence type="ECO:0000313" key="3">
    <source>
        <dbReference type="Proteomes" id="UP000719766"/>
    </source>
</evidence>
<proteinExistence type="predicted"/>
<feature type="domain" description="Protein kinase" evidence="1">
    <location>
        <begin position="55"/>
        <end position="322"/>
    </location>
</feature>
<sequence>MRTLLELIGRRGQPFAVGSSVDPPSASELEVQKMSLQPPVAIDASFEIDPSTVIRDSRYPIASSTFGEIYRCILDRGASQKFEEVAVKCSSFPHLSDAEVARINHRIGRELSIWAMLEHRYILCLYGTVQGFGLFRAVVSPWMPNGTLNSYLNRADLTEMDKLTLFKQIVEGLKYLHDNNVIHGDLANHNILVAADGSPRLANFHFSNTMAESNPAFSYHNGAVRWVAPELLDPPEDTVQCATKSSDIYALGCIMLEVLYGKVPYRWLKSAVHVVSAKFKRTEPIDDTSQIQAHHLTYMRRCWSPESRPSAEETLAFIDGLFPDVLDWPLFYTLRELPNQVITAYEHRGTVAGGLGDVWKCSWRKNSKETEVAVKSVRIPHTGNKDEVKQITEMITQEAAAWAESSHHNILPLYGTIPYFEPLPAFMFPWIANGSLTDYLQQEFSRLSETRKTDILNQVVSALKYLHDNGIAHGSLTR</sequence>
<dbReference type="GeneID" id="64605797"/>
<gene>
    <name evidence="2" type="ORF">HD556DRAFT_91737</name>
</gene>
<keyword evidence="3" id="KW-1185">Reference proteome</keyword>
<keyword evidence="2" id="KW-0808">Transferase</keyword>
<feature type="domain" description="Protein kinase" evidence="1">
    <location>
        <begin position="344"/>
        <end position="478"/>
    </location>
</feature>
<dbReference type="EMBL" id="JABBWE010000103">
    <property type="protein sequence ID" value="KAG1785789.1"/>
    <property type="molecule type" value="Genomic_DNA"/>
</dbReference>
<dbReference type="InterPro" id="IPR011009">
    <property type="entry name" value="Kinase-like_dom_sf"/>
</dbReference>
<organism evidence="2 3">
    <name type="scientific">Suillus plorans</name>
    <dbReference type="NCBI Taxonomy" id="116603"/>
    <lineage>
        <taxon>Eukaryota</taxon>
        <taxon>Fungi</taxon>
        <taxon>Dikarya</taxon>
        <taxon>Basidiomycota</taxon>
        <taxon>Agaricomycotina</taxon>
        <taxon>Agaricomycetes</taxon>
        <taxon>Agaricomycetidae</taxon>
        <taxon>Boletales</taxon>
        <taxon>Suillineae</taxon>
        <taxon>Suillaceae</taxon>
        <taxon>Suillus</taxon>
    </lineage>
</organism>
<dbReference type="PANTHER" id="PTHR44329:SF84">
    <property type="entry name" value="PROTEIN KINASE LIKE PROTEIN"/>
    <property type="match status" value="1"/>
</dbReference>
<reference evidence="2" key="1">
    <citation type="journal article" date="2020" name="New Phytol.">
        <title>Comparative genomics reveals dynamic genome evolution in host specialist ectomycorrhizal fungi.</title>
        <authorList>
            <person name="Lofgren L.A."/>
            <person name="Nguyen N.H."/>
            <person name="Vilgalys R."/>
            <person name="Ruytinx J."/>
            <person name="Liao H.L."/>
            <person name="Branco S."/>
            <person name="Kuo A."/>
            <person name="LaButti K."/>
            <person name="Lipzen A."/>
            <person name="Andreopoulos W."/>
            <person name="Pangilinan J."/>
            <person name="Riley R."/>
            <person name="Hundley H."/>
            <person name="Na H."/>
            <person name="Barry K."/>
            <person name="Grigoriev I.V."/>
            <person name="Stajich J.E."/>
            <person name="Kennedy P.G."/>
        </authorList>
    </citation>
    <scope>NUCLEOTIDE SEQUENCE</scope>
    <source>
        <strain evidence="2">S12</strain>
    </source>
</reference>
<dbReference type="SUPFAM" id="SSF56112">
    <property type="entry name" value="Protein kinase-like (PK-like)"/>
    <property type="match status" value="2"/>
</dbReference>
<comment type="caution">
    <text evidence="2">The sequence shown here is derived from an EMBL/GenBank/DDBJ whole genome shotgun (WGS) entry which is preliminary data.</text>
</comment>
<dbReference type="PROSITE" id="PS00109">
    <property type="entry name" value="PROTEIN_KINASE_TYR"/>
    <property type="match status" value="1"/>
</dbReference>
<keyword evidence="2" id="KW-0418">Kinase</keyword>
<dbReference type="PROSITE" id="PS50011">
    <property type="entry name" value="PROTEIN_KINASE_DOM"/>
    <property type="match status" value="2"/>
</dbReference>
<accession>A0A9P7DAR1</accession>
<evidence type="ECO:0000259" key="1">
    <source>
        <dbReference type="PROSITE" id="PS50011"/>
    </source>
</evidence>
<evidence type="ECO:0000313" key="2">
    <source>
        <dbReference type="EMBL" id="KAG1785789.1"/>
    </source>
</evidence>
<dbReference type="InterPro" id="IPR001245">
    <property type="entry name" value="Ser-Thr/Tyr_kinase_cat_dom"/>
</dbReference>
<dbReference type="GO" id="GO:0004674">
    <property type="term" value="F:protein serine/threonine kinase activity"/>
    <property type="evidence" value="ECO:0007669"/>
    <property type="project" value="TreeGrafter"/>
</dbReference>
<dbReference type="PANTHER" id="PTHR44329">
    <property type="entry name" value="SERINE/THREONINE-PROTEIN KINASE TNNI3K-RELATED"/>
    <property type="match status" value="1"/>
</dbReference>
<dbReference type="Pfam" id="PF07714">
    <property type="entry name" value="PK_Tyr_Ser-Thr"/>
    <property type="match status" value="2"/>
</dbReference>
<dbReference type="RefSeq" id="XP_041153272.1">
    <property type="nucleotide sequence ID" value="XM_041312033.1"/>
</dbReference>
<name>A0A9P7DAR1_9AGAM</name>
<dbReference type="InterPro" id="IPR051681">
    <property type="entry name" value="Ser/Thr_Kinases-Pseudokinases"/>
</dbReference>
<dbReference type="GO" id="GO:0005524">
    <property type="term" value="F:ATP binding"/>
    <property type="evidence" value="ECO:0007669"/>
    <property type="project" value="InterPro"/>
</dbReference>
<dbReference type="InterPro" id="IPR000719">
    <property type="entry name" value="Prot_kinase_dom"/>
</dbReference>
<dbReference type="Gene3D" id="1.10.510.10">
    <property type="entry name" value="Transferase(Phosphotransferase) domain 1"/>
    <property type="match status" value="2"/>
</dbReference>
<protein>
    <submittedName>
        <fullName evidence="2">Kinase-like domain-containing protein</fullName>
    </submittedName>
</protein>
<dbReference type="AlphaFoldDB" id="A0A9P7DAR1"/>
<dbReference type="OrthoDB" id="1668230at2759"/>
<dbReference type="Proteomes" id="UP000719766">
    <property type="component" value="Unassembled WGS sequence"/>
</dbReference>